<sequence>MVVQYNSTKLDRPSPLTPPSPLSESLVFDPTDDILVTDPAGSRPRKVADGLAPALSQDGRYVAFCGLPGGGQQYTQIMVVNTDGTQRTQLTRIAGSPCAPAWSPDGLKIAFNAGTNKGPSLMVLDLVRSEIHFLALGSLPRWSPDGKKLVFLRPPEARNGPASIWIINSDGTGEKKIVDSRSLIPSASWGADGVSIIFTDDDHHRSAIFRVNLDGTNLAEIARDKNLEMYFPSISPDGKRLVVLEEEFGAHFLALVDLATHKSHTLASGERGDLLWVDGR</sequence>
<dbReference type="InterPro" id="IPR011659">
    <property type="entry name" value="WD40"/>
</dbReference>
<name>A0A2N9LHX2_9BACT</name>
<evidence type="ECO:0000313" key="4">
    <source>
        <dbReference type="Proteomes" id="UP000239735"/>
    </source>
</evidence>
<dbReference type="PANTHER" id="PTHR36842">
    <property type="entry name" value="PROTEIN TOLB HOMOLOG"/>
    <property type="match status" value="1"/>
</dbReference>
<protein>
    <submittedName>
        <fullName evidence="3">Uncharacterized protein</fullName>
    </submittedName>
</protein>
<dbReference type="AlphaFoldDB" id="A0A2N9LHX2"/>
<accession>A0A2N9LHX2</accession>
<organism evidence="3 4">
    <name type="scientific">Candidatus Sulfuritelmatomonas gaucii</name>
    <dbReference type="NCBI Taxonomy" id="2043161"/>
    <lineage>
        <taxon>Bacteria</taxon>
        <taxon>Pseudomonadati</taxon>
        <taxon>Acidobacteriota</taxon>
        <taxon>Terriglobia</taxon>
        <taxon>Terriglobales</taxon>
        <taxon>Acidobacteriaceae</taxon>
        <taxon>Candidatus Sulfuritelmatomonas</taxon>
    </lineage>
</organism>
<feature type="region of interest" description="Disordered" evidence="2">
    <location>
        <begin position="1"/>
        <end position="25"/>
    </location>
</feature>
<dbReference type="PANTHER" id="PTHR36842:SF1">
    <property type="entry name" value="PROTEIN TOLB"/>
    <property type="match status" value="1"/>
</dbReference>
<dbReference type="SUPFAM" id="SSF69304">
    <property type="entry name" value="Tricorn protease N-terminal domain"/>
    <property type="match status" value="1"/>
</dbReference>
<evidence type="ECO:0000256" key="1">
    <source>
        <dbReference type="ARBA" id="ARBA00009820"/>
    </source>
</evidence>
<reference evidence="4" key="1">
    <citation type="submission" date="2018-02" db="EMBL/GenBank/DDBJ databases">
        <authorList>
            <person name="Hausmann B."/>
        </authorList>
    </citation>
    <scope>NUCLEOTIDE SEQUENCE [LARGE SCALE GENOMIC DNA]</scope>
    <source>
        <strain evidence="4">Peat soil MAG SbA5</strain>
    </source>
</reference>
<comment type="similarity">
    <text evidence="1">Belongs to the TolB family.</text>
</comment>
<dbReference type="Pfam" id="PF07676">
    <property type="entry name" value="PD40"/>
    <property type="match status" value="3"/>
</dbReference>
<proteinExistence type="inferred from homology"/>
<evidence type="ECO:0000256" key="2">
    <source>
        <dbReference type="SAM" id="MobiDB-lite"/>
    </source>
</evidence>
<dbReference type="EMBL" id="OKRB01000092">
    <property type="protein sequence ID" value="SPE22625.1"/>
    <property type="molecule type" value="Genomic_DNA"/>
</dbReference>
<evidence type="ECO:0000313" key="3">
    <source>
        <dbReference type="EMBL" id="SPE22625.1"/>
    </source>
</evidence>
<dbReference type="Proteomes" id="UP000239735">
    <property type="component" value="Unassembled WGS sequence"/>
</dbReference>
<dbReference type="InterPro" id="IPR011042">
    <property type="entry name" value="6-blade_b-propeller_TolB-like"/>
</dbReference>
<gene>
    <name evidence="3" type="ORF">SBA5_350022</name>
</gene>
<dbReference type="Gene3D" id="2.120.10.30">
    <property type="entry name" value="TolB, C-terminal domain"/>
    <property type="match status" value="2"/>
</dbReference>